<organism evidence="3 4">
    <name type="scientific">Methylorubrum salsuginis</name>
    <dbReference type="NCBI Taxonomy" id="414703"/>
    <lineage>
        <taxon>Bacteria</taxon>
        <taxon>Pseudomonadati</taxon>
        <taxon>Pseudomonadota</taxon>
        <taxon>Alphaproteobacteria</taxon>
        <taxon>Hyphomicrobiales</taxon>
        <taxon>Methylobacteriaceae</taxon>
        <taxon>Methylorubrum</taxon>
    </lineage>
</organism>
<dbReference type="Proteomes" id="UP000198804">
    <property type="component" value="Unassembled WGS sequence"/>
</dbReference>
<dbReference type="SMART" id="SM00267">
    <property type="entry name" value="GGDEF"/>
    <property type="match status" value="1"/>
</dbReference>
<keyword evidence="1" id="KW-0812">Transmembrane</keyword>
<dbReference type="PROSITE" id="PS51257">
    <property type="entry name" value="PROKAR_LIPOPROTEIN"/>
    <property type="match status" value="1"/>
</dbReference>
<evidence type="ECO:0000256" key="1">
    <source>
        <dbReference type="SAM" id="Phobius"/>
    </source>
</evidence>
<dbReference type="NCBIfam" id="TIGR00254">
    <property type="entry name" value="GGDEF"/>
    <property type="match status" value="1"/>
</dbReference>
<dbReference type="InterPro" id="IPR000160">
    <property type="entry name" value="GGDEF_dom"/>
</dbReference>
<dbReference type="PANTHER" id="PTHR44757:SF2">
    <property type="entry name" value="BIOFILM ARCHITECTURE MAINTENANCE PROTEIN MBAA"/>
    <property type="match status" value="1"/>
</dbReference>
<dbReference type="RefSeq" id="WP_091943577.1">
    <property type="nucleotide sequence ID" value="NZ_FOSV01000004.1"/>
</dbReference>
<feature type="transmembrane region" description="Helical" evidence="1">
    <location>
        <begin position="51"/>
        <end position="72"/>
    </location>
</feature>
<dbReference type="Gene3D" id="3.30.70.270">
    <property type="match status" value="1"/>
</dbReference>
<feature type="transmembrane region" description="Helical" evidence="1">
    <location>
        <begin position="93"/>
        <end position="113"/>
    </location>
</feature>
<dbReference type="OrthoDB" id="315417at2"/>
<dbReference type="PANTHER" id="PTHR44757">
    <property type="entry name" value="DIGUANYLATE CYCLASE DGCP"/>
    <property type="match status" value="1"/>
</dbReference>
<dbReference type="Pfam" id="PF00990">
    <property type="entry name" value="GGDEF"/>
    <property type="match status" value="1"/>
</dbReference>
<dbReference type="EMBL" id="FOSV01000004">
    <property type="protein sequence ID" value="SFK78390.1"/>
    <property type="molecule type" value="Genomic_DNA"/>
</dbReference>
<evidence type="ECO:0000259" key="2">
    <source>
        <dbReference type="PROSITE" id="PS50887"/>
    </source>
</evidence>
<gene>
    <name evidence="3" type="ORF">SAMN04488125_104134</name>
</gene>
<feature type="domain" description="GGDEF" evidence="2">
    <location>
        <begin position="233"/>
        <end position="369"/>
    </location>
</feature>
<feature type="transmembrane region" description="Helical" evidence="1">
    <location>
        <begin position="144"/>
        <end position="164"/>
    </location>
</feature>
<dbReference type="AlphaFoldDB" id="A0A1I4CCQ7"/>
<dbReference type="SUPFAM" id="SSF55073">
    <property type="entry name" value="Nucleotide cyclase"/>
    <property type="match status" value="1"/>
</dbReference>
<sequence length="371" mass="39674">MQSRRDSRIESGAVRAALVADLAYSTVPTSIMGCTLVGIAVYTYLQTGLRLFLVTALCGGAASVARIVLMRFQARRTTRDALDQDDPRPWERAHAVLATIVALSVGVSAASMFRLHDLHLQMLATGLMFGYCSGIVVRVGIRPWIAIPTLLMAALPPIAAVASWNDPPHHITAAAFFVFLLGGFDSVRHVHRNAVWHVDMRLKMARLAQRDALTGLANRIGLRAAFRAIDAEAPVAVLCLDLDGFKPVNDRYGHAAGDVLLTMVAERLAALVPAEATVVRMGGDEFAVLLPGPRGPEAVAALARRIDARLREPFALPDATVTIGASVGHAAAARKPDDVEALLVQADEACYRAKSERDAGRRAVSVVLGDA</sequence>
<keyword evidence="1" id="KW-0472">Membrane</keyword>
<feature type="transmembrane region" description="Helical" evidence="1">
    <location>
        <begin position="21"/>
        <end position="45"/>
    </location>
</feature>
<dbReference type="PROSITE" id="PS50887">
    <property type="entry name" value="GGDEF"/>
    <property type="match status" value="1"/>
</dbReference>
<feature type="transmembrane region" description="Helical" evidence="1">
    <location>
        <begin position="170"/>
        <end position="187"/>
    </location>
</feature>
<evidence type="ECO:0000313" key="4">
    <source>
        <dbReference type="Proteomes" id="UP000198804"/>
    </source>
</evidence>
<dbReference type="CDD" id="cd01949">
    <property type="entry name" value="GGDEF"/>
    <property type="match status" value="1"/>
</dbReference>
<reference evidence="4" key="1">
    <citation type="submission" date="2016-10" db="EMBL/GenBank/DDBJ databases">
        <authorList>
            <person name="Varghese N."/>
            <person name="Submissions S."/>
        </authorList>
    </citation>
    <scope>NUCLEOTIDE SEQUENCE [LARGE SCALE GENOMIC DNA]</scope>
    <source>
        <strain evidence="4">CGMCC 1.6474</strain>
    </source>
</reference>
<dbReference type="InterPro" id="IPR043128">
    <property type="entry name" value="Rev_trsase/Diguanyl_cyclase"/>
</dbReference>
<dbReference type="STRING" id="414703.SAMN04488125_104134"/>
<name>A0A1I4CCQ7_9HYPH</name>
<accession>A0A1I4CCQ7</accession>
<proteinExistence type="predicted"/>
<evidence type="ECO:0000313" key="3">
    <source>
        <dbReference type="EMBL" id="SFK78390.1"/>
    </source>
</evidence>
<dbReference type="InterPro" id="IPR029787">
    <property type="entry name" value="Nucleotide_cyclase"/>
</dbReference>
<keyword evidence="1" id="KW-1133">Transmembrane helix</keyword>
<protein>
    <submittedName>
        <fullName evidence="3">Diguanylate cyclase (GGDEF) domain-containing protein</fullName>
    </submittedName>
</protein>
<feature type="transmembrane region" description="Helical" evidence="1">
    <location>
        <begin position="119"/>
        <end position="137"/>
    </location>
</feature>
<keyword evidence="4" id="KW-1185">Reference proteome</keyword>
<dbReference type="InterPro" id="IPR052155">
    <property type="entry name" value="Biofilm_reg_signaling"/>
</dbReference>